<accession>A0A6J4KQN1</accession>
<sequence>MSGPWAGTSAPLALDFQLQEGAGGAVTGSGTMR</sequence>
<dbReference type="EMBL" id="CADCTV010000243">
    <property type="protein sequence ID" value="CAA9310837.1"/>
    <property type="molecule type" value="Genomic_DNA"/>
</dbReference>
<proteinExistence type="predicted"/>
<organism evidence="1">
    <name type="scientific">uncultured Gemmatimonadota bacterium</name>
    <dbReference type="NCBI Taxonomy" id="203437"/>
    <lineage>
        <taxon>Bacteria</taxon>
        <taxon>Pseudomonadati</taxon>
        <taxon>Gemmatimonadota</taxon>
        <taxon>environmental samples</taxon>
    </lineage>
</organism>
<reference evidence="1" key="1">
    <citation type="submission" date="2020-02" db="EMBL/GenBank/DDBJ databases">
        <authorList>
            <person name="Meier V. D."/>
        </authorList>
    </citation>
    <scope>NUCLEOTIDE SEQUENCE</scope>
    <source>
        <strain evidence="1">AVDCRST_MAG89</strain>
    </source>
</reference>
<dbReference type="AlphaFoldDB" id="A0A6J4KQN1"/>
<evidence type="ECO:0000313" key="1">
    <source>
        <dbReference type="EMBL" id="CAA9310837.1"/>
    </source>
</evidence>
<gene>
    <name evidence="1" type="ORF">AVDCRST_MAG89-1103</name>
</gene>
<protein>
    <submittedName>
        <fullName evidence="1">Uncharacterized protein</fullName>
    </submittedName>
</protein>
<name>A0A6J4KQN1_9BACT</name>